<keyword evidence="2" id="KW-1185">Reference proteome</keyword>
<dbReference type="EMBL" id="JBIPKE010000017">
    <property type="protein sequence ID" value="MFH6984348.1"/>
    <property type="molecule type" value="Genomic_DNA"/>
</dbReference>
<evidence type="ECO:0000313" key="1">
    <source>
        <dbReference type="EMBL" id="MFH6984348.1"/>
    </source>
</evidence>
<gene>
    <name evidence="1" type="ORF">ACHKAR_12925</name>
</gene>
<evidence type="ECO:0008006" key="3">
    <source>
        <dbReference type="Google" id="ProtNLM"/>
    </source>
</evidence>
<protein>
    <recommendedName>
        <fullName evidence="3">Threonine synthase</fullName>
    </recommendedName>
</protein>
<evidence type="ECO:0000313" key="2">
    <source>
        <dbReference type="Proteomes" id="UP001610063"/>
    </source>
</evidence>
<dbReference type="PROSITE" id="PS51257">
    <property type="entry name" value="PROKAR_LIPOPROTEIN"/>
    <property type="match status" value="1"/>
</dbReference>
<comment type="caution">
    <text evidence="1">The sequence shown here is derived from an EMBL/GenBank/DDBJ whole genome shotgun (WGS) entry which is preliminary data.</text>
</comment>
<accession>A0ABW7N9N5</accession>
<proteinExistence type="predicted"/>
<organism evidence="1 2">
    <name type="scientific">Marinoscillum luteum</name>
    <dbReference type="NCBI Taxonomy" id="861051"/>
    <lineage>
        <taxon>Bacteria</taxon>
        <taxon>Pseudomonadati</taxon>
        <taxon>Bacteroidota</taxon>
        <taxon>Cytophagia</taxon>
        <taxon>Cytophagales</taxon>
        <taxon>Reichenbachiellaceae</taxon>
        <taxon>Marinoscillum</taxon>
    </lineage>
</organism>
<name>A0ABW7N9N5_9BACT</name>
<dbReference type="RefSeq" id="WP_395417700.1">
    <property type="nucleotide sequence ID" value="NZ_JBIPKE010000017.1"/>
</dbReference>
<reference evidence="1 2" key="1">
    <citation type="journal article" date="2013" name="Int. J. Syst. Evol. Microbiol.">
        <title>Marinoscillum luteum sp. nov., isolated from marine sediment.</title>
        <authorList>
            <person name="Cha I.T."/>
            <person name="Park S.J."/>
            <person name="Kim S.J."/>
            <person name="Kim J.G."/>
            <person name="Jung M.Y."/>
            <person name="Shin K.S."/>
            <person name="Kwon K.K."/>
            <person name="Yang S.H."/>
            <person name="Seo Y.S."/>
            <person name="Rhee S.K."/>
        </authorList>
    </citation>
    <scope>NUCLEOTIDE SEQUENCE [LARGE SCALE GENOMIC DNA]</scope>
    <source>
        <strain evidence="1 2">KCTC 23939</strain>
    </source>
</reference>
<sequence length="247" mass="27681">MIKYFGGLFLIIVGCTSPKLDGSGGTAAVPVALQKVLQTHGGLDRWKSFQSMEYDLEGEHHQINISDRKTRINKEGGGIVAFDGENVWVTDSADLEGARFYYNLFFYFGAMPFVLADPGISYDTVARRQLLGNSYEGIRISYADGVGQSSKDSYILFYDQDSHQMEWLMYESTFHSGQARNEYNLIHYRDWVLVNGLQMPSKIQWHYFDGDSVGGVTGDATFEQMELRESALSDSLFVMPADGLVAP</sequence>
<dbReference type="Proteomes" id="UP001610063">
    <property type="component" value="Unassembled WGS sequence"/>
</dbReference>